<dbReference type="EMBL" id="GBXM01074781">
    <property type="protein sequence ID" value="JAH33796.1"/>
    <property type="molecule type" value="Transcribed_RNA"/>
</dbReference>
<accession>A0A0E9RXD1</accession>
<protein>
    <submittedName>
        <fullName evidence="1">Uncharacterized protein</fullName>
    </submittedName>
</protein>
<proteinExistence type="predicted"/>
<evidence type="ECO:0000313" key="1">
    <source>
        <dbReference type="EMBL" id="JAH33796.1"/>
    </source>
</evidence>
<name>A0A0E9RXD1_ANGAN</name>
<reference evidence="1" key="2">
    <citation type="journal article" date="2015" name="Fish Shellfish Immunol.">
        <title>Early steps in the European eel (Anguilla anguilla)-Vibrio vulnificus interaction in the gills: Role of the RtxA13 toxin.</title>
        <authorList>
            <person name="Callol A."/>
            <person name="Pajuelo D."/>
            <person name="Ebbesson L."/>
            <person name="Teles M."/>
            <person name="MacKenzie S."/>
            <person name="Amaro C."/>
        </authorList>
    </citation>
    <scope>NUCLEOTIDE SEQUENCE</scope>
</reference>
<dbReference type="AlphaFoldDB" id="A0A0E9RXD1"/>
<sequence length="38" mass="4395">MMSQQIRSATLFFQLFSCQNKSFGNTDLIIVPNIPKYL</sequence>
<organism evidence="1">
    <name type="scientific">Anguilla anguilla</name>
    <name type="common">European freshwater eel</name>
    <name type="synonym">Muraena anguilla</name>
    <dbReference type="NCBI Taxonomy" id="7936"/>
    <lineage>
        <taxon>Eukaryota</taxon>
        <taxon>Metazoa</taxon>
        <taxon>Chordata</taxon>
        <taxon>Craniata</taxon>
        <taxon>Vertebrata</taxon>
        <taxon>Euteleostomi</taxon>
        <taxon>Actinopterygii</taxon>
        <taxon>Neopterygii</taxon>
        <taxon>Teleostei</taxon>
        <taxon>Anguilliformes</taxon>
        <taxon>Anguillidae</taxon>
        <taxon>Anguilla</taxon>
    </lineage>
</organism>
<reference evidence="1" key="1">
    <citation type="submission" date="2014-11" db="EMBL/GenBank/DDBJ databases">
        <authorList>
            <person name="Amaro Gonzalez C."/>
        </authorList>
    </citation>
    <scope>NUCLEOTIDE SEQUENCE</scope>
</reference>